<comment type="caution">
    <text evidence="3">The sequence shown here is derived from an EMBL/GenBank/DDBJ whole genome shotgun (WGS) entry which is preliminary data.</text>
</comment>
<feature type="transmembrane region" description="Helical" evidence="1">
    <location>
        <begin position="190"/>
        <end position="213"/>
    </location>
</feature>
<dbReference type="PANTHER" id="PTHR40382">
    <property type="match status" value="1"/>
</dbReference>
<feature type="chain" id="PRO_5032294788" evidence="2">
    <location>
        <begin position="28"/>
        <end position="264"/>
    </location>
</feature>
<evidence type="ECO:0000313" key="3">
    <source>
        <dbReference type="EMBL" id="KAG5488363.1"/>
    </source>
</evidence>
<dbReference type="AlphaFoldDB" id="A0A836L4N8"/>
<name>A0A836L4N8_9TRYP</name>
<keyword evidence="1" id="KW-0812">Transmembrane</keyword>
<proteinExistence type="predicted"/>
<dbReference type="Proteomes" id="UP000674318">
    <property type="component" value="Unassembled WGS sequence"/>
</dbReference>
<dbReference type="RefSeq" id="XP_067752186.1">
    <property type="nucleotide sequence ID" value="XM_067903886.1"/>
</dbReference>
<feature type="signal peptide" evidence="2">
    <location>
        <begin position="1"/>
        <end position="27"/>
    </location>
</feature>
<accession>A0A836L4N8</accession>
<dbReference type="GeneID" id="94293963"/>
<keyword evidence="1" id="KW-1133">Transmembrane helix</keyword>
<evidence type="ECO:0000256" key="1">
    <source>
        <dbReference type="SAM" id="Phobius"/>
    </source>
</evidence>
<reference evidence="3 4" key="1">
    <citation type="submission" date="2021-02" db="EMBL/GenBank/DDBJ databases">
        <title>Porcisia hertigi Genome sequencing and assembly.</title>
        <authorList>
            <person name="Almutairi H."/>
            <person name="Gatherer D."/>
        </authorList>
    </citation>
    <scope>NUCLEOTIDE SEQUENCE [LARGE SCALE GENOMIC DNA]</scope>
    <source>
        <strain evidence="3 4">C119</strain>
    </source>
</reference>
<gene>
    <name evidence="3" type="ORF">JKF63_07958</name>
</gene>
<protein>
    <submittedName>
        <fullName evidence="3">Uncharacterized protein</fullName>
    </submittedName>
</protein>
<sequence length="264" mass="28345">MMMCRSFTAAVVTVAVALALTSTDALAQAGQTCPDTTNPLAKVDYTDAAVQSCVVERCSATLGTVPTLTTSGFCNGDATTESSVECSKLWAAYSEYYACLMRALQGTTHVDLTALGAEVSKFMSTPGFPYRLSVLGCYTCNHFRLSVFPLLGSTCAAWTCATISSQSPSAPMNGQPDRGYNQRLCSTGCIASVMMIPFTVVTCALFLACCFCWPSPSLKTTYEAWLQEERKEKARGPSVDHGTQREPTYGIYNAAHEPLARKDS</sequence>
<evidence type="ECO:0000313" key="4">
    <source>
        <dbReference type="Proteomes" id="UP000674318"/>
    </source>
</evidence>
<dbReference type="PANTHER" id="PTHR40382:SF1">
    <property type="entry name" value="RIKEN CDNA 4930523C07 GENE"/>
    <property type="match status" value="1"/>
</dbReference>
<keyword evidence="1" id="KW-0472">Membrane</keyword>
<dbReference type="EMBL" id="JAFJZO010000041">
    <property type="protein sequence ID" value="KAG5488363.1"/>
    <property type="molecule type" value="Genomic_DNA"/>
</dbReference>
<dbReference type="KEGG" id="phet:94293963"/>
<dbReference type="OrthoDB" id="260546at2759"/>
<dbReference type="InterPro" id="IPR039964">
    <property type="entry name" value="KIAA0040-like"/>
</dbReference>
<evidence type="ECO:0000256" key="2">
    <source>
        <dbReference type="SAM" id="SignalP"/>
    </source>
</evidence>
<keyword evidence="2" id="KW-0732">Signal</keyword>
<organism evidence="3 4">
    <name type="scientific">Porcisia hertigi</name>
    <dbReference type="NCBI Taxonomy" id="2761500"/>
    <lineage>
        <taxon>Eukaryota</taxon>
        <taxon>Discoba</taxon>
        <taxon>Euglenozoa</taxon>
        <taxon>Kinetoplastea</taxon>
        <taxon>Metakinetoplastina</taxon>
        <taxon>Trypanosomatida</taxon>
        <taxon>Trypanosomatidae</taxon>
        <taxon>Leishmaniinae</taxon>
        <taxon>Porcisia</taxon>
    </lineage>
</organism>
<keyword evidence="4" id="KW-1185">Reference proteome</keyword>